<feature type="compositionally biased region" description="Low complexity" evidence="2">
    <location>
        <begin position="252"/>
        <end position="261"/>
    </location>
</feature>
<comment type="caution">
    <text evidence="3">The sequence shown here is derived from an EMBL/GenBank/DDBJ whole genome shotgun (WGS) entry which is preliminary data.</text>
</comment>
<reference evidence="3" key="2">
    <citation type="submission" date="2023-05" db="EMBL/GenBank/DDBJ databases">
        <authorList>
            <consortium name="Lawrence Berkeley National Laboratory"/>
            <person name="Steindorff A."/>
            <person name="Hensen N."/>
            <person name="Bonometti L."/>
            <person name="Westerberg I."/>
            <person name="Brannstrom I.O."/>
            <person name="Guillou S."/>
            <person name="Cros-Aarteil S."/>
            <person name="Calhoun S."/>
            <person name="Haridas S."/>
            <person name="Kuo A."/>
            <person name="Mondo S."/>
            <person name="Pangilinan J."/>
            <person name="Riley R."/>
            <person name="Labutti K."/>
            <person name="Andreopoulos B."/>
            <person name="Lipzen A."/>
            <person name="Chen C."/>
            <person name="Yanf M."/>
            <person name="Daum C."/>
            <person name="Ng V."/>
            <person name="Clum A."/>
            <person name="Ohm R."/>
            <person name="Martin F."/>
            <person name="Silar P."/>
            <person name="Natvig D."/>
            <person name="Lalanne C."/>
            <person name="Gautier V."/>
            <person name="Ament-Velasquez S.L."/>
            <person name="Kruys A."/>
            <person name="Hutchinson M.I."/>
            <person name="Powell A.J."/>
            <person name="Barry K."/>
            <person name="Miller A.N."/>
            <person name="Grigoriev I.V."/>
            <person name="Debuchy R."/>
            <person name="Gladieux P."/>
            <person name="Thoren M.H."/>
            <person name="Johannesson H."/>
        </authorList>
    </citation>
    <scope>NUCLEOTIDE SEQUENCE</scope>
    <source>
        <strain evidence="3">CBS 123565</strain>
    </source>
</reference>
<name>A0AAN6UMZ9_9PEZI</name>
<reference evidence="3" key="1">
    <citation type="journal article" date="2023" name="Mol. Phylogenet. Evol.">
        <title>Genome-scale phylogeny and comparative genomics of the fungal order Sordariales.</title>
        <authorList>
            <person name="Hensen N."/>
            <person name="Bonometti L."/>
            <person name="Westerberg I."/>
            <person name="Brannstrom I.O."/>
            <person name="Guillou S."/>
            <person name="Cros-Aarteil S."/>
            <person name="Calhoun S."/>
            <person name="Haridas S."/>
            <person name="Kuo A."/>
            <person name="Mondo S."/>
            <person name="Pangilinan J."/>
            <person name="Riley R."/>
            <person name="LaButti K."/>
            <person name="Andreopoulos B."/>
            <person name="Lipzen A."/>
            <person name="Chen C."/>
            <person name="Yan M."/>
            <person name="Daum C."/>
            <person name="Ng V."/>
            <person name="Clum A."/>
            <person name="Steindorff A."/>
            <person name="Ohm R.A."/>
            <person name="Martin F."/>
            <person name="Silar P."/>
            <person name="Natvig D.O."/>
            <person name="Lalanne C."/>
            <person name="Gautier V."/>
            <person name="Ament-Velasquez S.L."/>
            <person name="Kruys A."/>
            <person name="Hutchinson M.I."/>
            <person name="Powell A.J."/>
            <person name="Barry K."/>
            <person name="Miller A.N."/>
            <person name="Grigoriev I.V."/>
            <person name="Debuchy R."/>
            <person name="Gladieux P."/>
            <person name="Hiltunen Thoren M."/>
            <person name="Johannesson H."/>
        </authorList>
    </citation>
    <scope>NUCLEOTIDE SEQUENCE</scope>
    <source>
        <strain evidence="3">CBS 123565</strain>
    </source>
</reference>
<organism evidence="3 4">
    <name type="scientific">Trichocladium antarcticum</name>
    <dbReference type="NCBI Taxonomy" id="1450529"/>
    <lineage>
        <taxon>Eukaryota</taxon>
        <taxon>Fungi</taxon>
        <taxon>Dikarya</taxon>
        <taxon>Ascomycota</taxon>
        <taxon>Pezizomycotina</taxon>
        <taxon>Sordariomycetes</taxon>
        <taxon>Sordariomycetidae</taxon>
        <taxon>Sordariales</taxon>
        <taxon>Chaetomiaceae</taxon>
        <taxon>Trichocladium</taxon>
    </lineage>
</organism>
<proteinExistence type="predicted"/>
<evidence type="ECO:0000256" key="2">
    <source>
        <dbReference type="SAM" id="MobiDB-lite"/>
    </source>
</evidence>
<feature type="compositionally biased region" description="Gly residues" evidence="2">
    <location>
        <begin position="241"/>
        <end position="251"/>
    </location>
</feature>
<sequence>MDEKHQTALQTQETKHLDAVRRLNDQHTKEMESQRLVQEAQVQKLQQALETQVAQKRLEIDQALVQQKRLHQQDVMDMEKRVMSLESSLVDNSDDFRPATDDSLKAKYQQLKLEVETITFNLGPVNIPLDSELDPDRFLEKEGKTETRFLLQSIIWARIKDGFFSSPFGLGALGTSDGKKKLLDLYVAYRNLFDLEPPPSGPLPETEASSIALFRTSSEANRWRSAAFQSLLVAVTPKRGSGNGSGSGSGSGTAKPPSSSPTLTGADLKSPYLVNRAHVHATILALLAEVCTAAIPDSIAATVAHLVAAAGELALELGVQRAELGLEMPARGAQVQIGGSGFLDCYDGDADRGVTKDVVLAVSPRLYKRGDGRGDLRTGRVVFHGEVYVARG</sequence>
<feature type="region of interest" description="Disordered" evidence="2">
    <location>
        <begin position="239"/>
        <end position="263"/>
    </location>
</feature>
<evidence type="ECO:0000313" key="3">
    <source>
        <dbReference type="EMBL" id="KAK4135769.1"/>
    </source>
</evidence>
<keyword evidence="1" id="KW-0175">Coiled coil</keyword>
<evidence type="ECO:0000313" key="4">
    <source>
        <dbReference type="Proteomes" id="UP001304895"/>
    </source>
</evidence>
<evidence type="ECO:0000256" key="1">
    <source>
        <dbReference type="SAM" id="Coils"/>
    </source>
</evidence>
<gene>
    <name evidence="3" type="ORF">BT67DRAFT_376379</name>
</gene>
<keyword evidence="4" id="KW-1185">Reference proteome</keyword>
<dbReference type="AlphaFoldDB" id="A0AAN6UMZ9"/>
<accession>A0AAN6UMZ9</accession>
<protein>
    <submittedName>
        <fullName evidence="3">Uncharacterized protein</fullName>
    </submittedName>
</protein>
<dbReference type="Proteomes" id="UP001304895">
    <property type="component" value="Unassembled WGS sequence"/>
</dbReference>
<dbReference type="EMBL" id="MU853405">
    <property type="protein sequence ID" value="KAK4135769.1"/>
    <property type="molecule type" value="Genomic_DNA"/>
</dbReference>
<feature type="coiled-coil region" evidence="1">
    <location>
        <begin position="28"/>
        <end position="66"/>
    </location>
</feature>